<proteinExistence type="predicted"/>
<protein>
    <recommendedName>
        <fullName evidence="1">Integrase zinc-binding domain-containing protein</fullName>
    </recommendedName>
</protein>
<dbReference type="EMBL" id="KV442034">
    <property type="protein sequence ID" value="OAQ30665.1"/>
    <property type="molecule type" value="Genomic_DNA"/>
</dbReference>
<gene>
    <name evidence="2" type="ORF">K457DRAFT_54207</name>
</gene>
<keyword evidence="3" id="KW-1185">Reference proteome</keyword>
<dbReference type="OrthoDB" id="2499658at2759"/>
<dbReference type="Pfam" id="PF17921">
    <property type="entry name" value="Integrase_H2C2"/>
    <property type="match status" value="1"/>
</dbReference>
<dbReference type="AlphaFoldDB" id="A0A197JZK8"/>
<evidence type="ECO:0000259" key="1">
    <source>
        <dbReference type="Pfam" id="PF17921"/>
    </source>
</evidence>
<dbReference type="InterPro" id="IPR041588">
    <property type="entry name" value="Integrase_H2C2"/>
</dbReference>
<dbReference type="STRING" id="1314771.A0A197JZK8"/>
<reference evidence="2 3" key="1">
    <citation type="submission" date="2016-05" db="EMBL/GenBank/DDBJ databases">
        <title>Genome sequencing reveals origins of a unique bacterial endosymbiosis in the earliest lineages of terrestrial Fungi.</title>
        <authorList>
            <consortium name="DOE Joint Genome Institute"/>
            <person name="Uehling J."/>
            <person name="Gryganskyi A."/>
            <person name="Hameed K."/>
            <person name="Tschaplinski T."/>
            <person name="Misztal P."/>
            <person name="Wu S."/>
            <person name="Desiro A."/>
            <person name="Vande Pol N."/>
            <person name="Du Z.-Y."/>
            <person name="Zienkiewicz A."/>
            <person name="Zienkiewicz K."/>
            <person name="Morin E."/>
            <person name="Tisserant E."/>
            <person name="Splivallo R."/>
            <person name="Hainaut M."/>
            <person name="Henrissat B."/>
            <person name="Ohm R."/>
            <person name="Kuo A."/>
            <person name="Yan J."/>
            <person name="Lipzen A."/>
            <person name="Nolan M."/>
            <person name="Labutti K."/>
            <person name="Barry K."/>
            <person name="Goldstein A."/>
            <person name="Labbe J."/>
            <person name="Schadt C."/>
            <person name="Tuskan G."/>
            <person name="Grigoriev I."/>
            <person name="Martin F."/>
            <person name="Vilgalys R."/>
            <person name="Bonito G."/>
        </authorList>
    </citation>
    <scope>NUCLEOTIDE SEQUENCE [LARGE SCALE GENOMIC DNA]</scope>
    <source>
        <strain evidence="2 3">AG-77</strain>
    </source>
</reference>
<feature type="non-terminal residue" evidence="2">
    <location>
        <position position="131"/>
    </location>
</feature>
<dbReference type="Proteomes" id="UP000078512">
    <property type="component" value="Unassembled WGS sequence"/>
</dbReference>
<feature type="domain" description="Integrase zinc-binding" evidence="1">
    <location>
        <begin position="82"/>
        <end position="130"/>
    </location>
</feature>
<organism evidence="2 3">
    <name type="scientific">Linnemannia elongata AG-77</name>
    <dbReference type="NCBI Taxonomy" id="1314771"/>
    <lineage>
        <taxon>Eukaryota</taxon>
        <taxon>Fungi</taxon>
        <taxon>Fungi incertae sedis</taxon>
        <taxon>Mucoromycota</taxon>
        <taxon>Mortierellomycotina</taxon>
        <taxon>Mortierellomycetes</taxon>
        <taxon>Mortierellales</taxon>
        <taxon>Mortierellaceae</taxon>
        <taxon>Linnemannia</taxon>
    </lineage>
</organism>
<evidence type="ECO:0000313" key="3">
    <source>
        <dbReference type="Proteomes" id="UP000078512"/>
    </source>
</evidence>
<accession>A0A197JZK8</accession>
<evidence type="ECO:0000313" key="2">
    <source>
        <dbReference type="EMBL" id="OAQ30665.1"/>
    </source>
</evidence>
<name>A0A197JZK8_9FUNG</name>
<sequence length="131" mass="15133">QQFLLLADDYLLSLSPKKREKALLSNSMYQKILMVLIQPKNTQVSTAQFRFWAKKMFTLSTTPTHHVVCHGGKPVATKECLYDVLVYCHRKSSHGGRDKTSAEVRQHYSWVPKELIARFVKHCPLCLSRRS</sequence>
<dbReference type="Gene3D" id="1.10.340.70">
    <property type="match status" value="1"/>
</dbReference>
<feature type="non-terminal residue" evidence="2">
    <location>
        <position position="1"/>
    </location>
</feature>